<dbReference type="PIRSF" id="PIRSF005355">
    <property type="entry name" value="UBIAD1"/>
    <property type="match status" value="1"/>
</dbReference>
<dbReference type="InterPro" id="IPR004657">
    <property type="entry name" value="MenA"/>
</dbReference>
<dbReference type="PANTHER" id="PTHR13929:SF0">
    <property type="entry name" value="UBIA PRENYLTRANSFERASE DOMAIN-CONTAINING PROTEIN 1"/>
    <property type="match status" value="1"/>
</dbReference>
<evidence type="ECO:0000256" key="2">
    <source>
        <dbReference type="ARBA" id="ARBA00004863"/>
    </source>
</evidence>
<dbReference type="InterPro" id="IPR026046">
    <property type="entry name" value="UBIAD1"/>
</dbReference>
<reference evidence="10" key="1">
    <citation type="submission" date="2018-05" db="EMBL/GenBank/DDBJ databases">
        <authorList>
            <person name="Lanie J.A."/>
            <person name="Ng W.-L."/>
            <person name="Kazmierczak K.M."/>
            <person name="Andrzejewski T.M."/>
            <person name="Davidsen T.M."/>
            <person name="Wayne K.J."/>
            <person name="Tettelin H."/>
            <person name="Glass J.I."/>
            <person name="Rusch D."/>
            <person name="Podicherti R."/>
            <person name="Tsui H.-C.T."/>
            <person name="Winkler M.E."/>
        </authorList>
    </citation>
    <scope>NUCLEOTIDE SEQUENCE</scope>
</reference>
<dbReference type="InterPro" id="IPR000537">
    <property type="entry name" value="UbiA_prenyltransferase"/>
</dbReference>
<evidence type="ECO:0000256" key="8">
    <source>
        <dbReference type="ARBA" id="ARBA00023136"/>
    </source>
</evidence>
<evidence type="ECO:0008006" key="11">
    <source>
        <dbReference type="Google" id="ProtNLM"/>
    </source>
</evidence>
<dbReference type="GO" id="GO:0005886">
    <property type="term" value="C:plasma membrane"/>
    <property type="evidence" value="ECO:0007669"/>
    <property type="project" value="TreeGrafter"/>
</dbReference>
<feature type="transmembrane region" description="Helical" evidence="9">
    <location>
        <begin position="178"/>
        <end position="196"/>
    </location>
</feature>
<sequence length="303" mass="33543">MASKFNTWVSAARLRTIPLSISGVLIGSFASLNENKFNLFVFLLTLLTTVSYQVLSNFANDYGDGAKGTDKNRIGPTRSIESGAISLAEMKKGIILAAIFSLFLTILLVYISFQDDLINFVIFIALGALAIFSAIKYTVGSNAYGYVGLGDIFVFLFFGLVSVLGSHFLFTSSFNSSLIYPACIIGLLCAGVLNLNNMRDINTDGKNKKTTLAVMLGPRKSKIYHSILIFLAIILMVKFHFLTNIKSVLLTIIFLLLLLWLLLQLFQVYKVSEEKNFDLYLKPLVFSTISYSVLLSIHYLGIV</sequence>
<dbReference type="NCBIfam" id="TIGR00751">
    <property type="entry name" value="menA"/>
    <property type="match status" value="1"/>
</dbReference>
<dbReference type="PANTHER" id="PTHR13929">
    <property type="entry name" value="1,4-DIHYDROXY-2-NAPHTHOATE OCTAPRENYLTRANSFERASE"/>
    <property type="match status" value="1"/>
</dbReference>
<feature type="transmembrane region" description="Helical" evidence="9">
    <location>
        <begin position="146"/>
        <end position="166"/>
    </location>
</feature>
<evidence type="ECO:0000256" key="1">
    <source>
        <dbReference type="ARBA" id="ARBA00004141"/>
    </source>
</evidence>
<dbReference type="UniPathway" id="UPA00079"/>
<evidence type="ECO:0000256" key="6">
    <source>
        <dbReference type="ARBA" id="ARBA00022692"/>
    </source>
</evidence>
<gene>
    <name evidence="10" type="ORF">METZ01_LOCUS32513</name>
</gene>
<dbReference type="Pfam" id="PF01040">
    <property type="entry name" value="UbiA"/>
    <property type="match status" value="1"/>
</dbReference>
<keyword evidence="8 9" id="KW-0472">Membrane</keyword>
<evidence type="ECO:0000256" key="7">
    <source>
        <dbReference type="ARBA" id="ARBA00022989"/>
    </source>
</evidence>
<feature type="transmembrane region" description="Helical" evidence="9">
    <location>
        <begin position="37"/>
        <end position="55"/>
    </location>
</feature>
<dbReference type="CDD" id="cd13962">
    <property type="entry name" value="PT_UbiA_UBIAD1"/>
    <property type="match status" value="1"/>
</dbReference>
<feature type="transmembrane region" description="Helical" evidence="9">
    <location>
        <begin position="93"/>
        <end position="111"/>
    </location>
</feature>
<dbReference type="GO" id="GO:0009234">
    <property type="term" value="P:menaquinone biosynthetic process"/>
    <property type="evidence" value="ECO:0007669"/>
    <property type="project" value="UniProtKB-UniPathway"/>
</dbReference>
<dbReference type="GO" id="GO:0046428">
    <property type="term" value="F:1,4-dihydroxy-2-naphthoate polyprenyltransferase activity"/>
    <property type="evidence" value="ECO:0007669"/>
    <property type="project" value="InterPro"/>
</dbReference>
<keyword evidence="7 9" id="KW-1133">Transmembrane helix</keyword>
<keyword evidence="6 9" id="KW-0812">Transmembrane</keyword>
<feature type="transmembrane region" description="Helical" evidence="9">
    <location>
        <begin position="248"/>
        <end position="269"/>
    </location>
</feature>
<keyword evidence="4" id="KW-1003">Cell membrane</keyword>
<accession>A0A381QMH2</accession>
<evidence type="ECO:0000256" key="9">
    <source>
        <dbReference type="SAM" id="Phobius"/>
    </source>
</evidence>
<feature type="transmembrane region" description="Helical" evidence="9">
    <location>
        <begin position="12"/>
        <end position="31"/>
    </location>
</feature>
<dbReference type="HAMAP" id="MF_01937">
    <property type="entry name" value="MenA_1"/>
    <property type="match status" value="1"/>
</dbReference>
<dbReference type="EMBL" id="UINC01001395">
    <property type="protein sequence ID" value="SUZ79659.1"/>
    <property type="molecule type" value="Genomic_DNA"/>
</dbReference>
<evidence type="ECO:0000256" key="4">
    <source>
        <dbReference type="ARBA" id="ARBA00022475"/>
    </source>
</evidence>
<keyword evidence="3" id="KW-0474">Menaquinone biosynthesis</keyword>
<comment type="subcellular location">
    <subcellularLocation>
        <location evidence="1">Membrane</location>
        <topology evidence="1">Multi-pass membrane protein</topology>
    </subcellularLocation>
</comment>
<feature type="transmembrane region" description="Helical" evidence="9">
    <location>
        <begin position="117"/>
        <end position="139"/>
    </location>
</feature>
<organism evidence="10">
    <name type="scientific">marine metagenome</name>
    <dbReference type="NCBI Taxonomy" id="408172"/>
    <lineage>
        <taxon>unclassified sequences</taxon>
        <taxon>metagenomes</taxon>
        <taxon>ecological metagenomes</taxon>
    </lineage>
</organism>
<keyword evidence="5" id="KW-0808">Transferase</keyword>
<dbReference type="GO" id="GO:0042371">
    <property type="term" value="P:vitamin K biosynthetic process"/>
    <property type="evidence" value="ECO:0007669"/>
    <property type="project" value="TreeGrafter"/>
</dbReference>
<dbReference type="AlphaFoldDB" id="A0A381QMH2"/>
<evidence type="ECO:0000256" key="5">
    <source>
        <dbReference type="ARBA" id="ARBA00022679"/>
    </source>
</evidence>
<dbReference type="InterPro" id="IPR044878">
    <property type="entry name" value="UbiA_sf"/>
</dbReference>
<evidence type="ECO:0000313" key="10">
    <source>
        <dbReference type="EMBL" id="SUZ79659.1"/>
    </source>
</evidence>
<comment type="pathway">
    <text evidence="2">Quinol/quinone metabolism; menaquinone biosynthesis.</text>
</comment>
<evidence type="ECO:0000256" key="3">
    <source>
        <dbReference type="ARBA" id="ARBA00022428"/>
    </source>
</evidence>
<dbReference type="Gene3D" id="1.10.357.140">
    <property type="entry name" value="UbiA prenyltransferase"/>
    <property type="match status" value="1"/>
</dbReference>
<protein>
    <recommendedName>
        <fullName evidence="11">1,4-dihydroxy-2-naphthoate octaprenyltransferase</fullName>
    </recommendedName>
</protein>
<proteinExistence type="inferred from homology"/>
<name>A0A381QMH2_9ZZZZ</name>
<feature type="transmembrane region" description="Helical" evidence="9">
    <location>
        <begin position="281"/>
        <end position="302"/>
    </location>
</feature>
<feature type="transmembrane region" description="Helical" evidence="9">
    <location>
        <begin position="223"/>
        <end position="242"/>
    </location>
</feature>